<accession>A0A2T6ZKB2</accession>
<evidence type="ECO:0000256" key="2">
    <source>
        <dbReference type="SAM" id="SignalP"/>
    </source>
</evidence>
<comment type="caution">
    <text evidence="3">The sequence shown here is derived from an EMBL/GenBank/DDBJ whole genome shotgun (WGS) entry which is preliminary data.</text>
</comment>
<keyword evidence="1" id="KW-0812">Transmembrane</keyword>
<proteinExistence type="predicted"/>
<reference evidence="3 4" key="1">
    <citation type="submission" date="2017-04" db="EMBL/GenBank/DDBJ databases">
        <title>Draft genome sequence of Tuber borchii Vittad., a whitish edible truffle.</title>
        <authorList>
            <consortium name="DOE Joint Genome Institute"/>
            <person name="Murat C."/>
            <person name="Kuo A."/>
            <person name="Barry K.W."/>
            <person name="Clum A."/>
            <person name="Dockter R.B."/>
            <person name="Fauchery L."/>
            <person name="Iotti M."/>
            <person name="Kohler A."/>
            <person name="Labutti K."/>
            <person name="Lindquist E.A."/>
            <person name="Lipzen A."/>
            <person name="Ohm R.A."/>
            <person name="Wang M."/>
            <person name="Grigoriev I.V."/>
            <person name="Zambonelli A."/>
            <person name="Martin F.M."/>
        </authorList>
    </citation>
    <scope>NUCLEOTIDE SEQUENCE [LARGE SCALE GENOMIC DNA]</scope>
    <source>
        <strain evidence="3 4">Tbo3840</strain>
    </source>
</reference>
<keyword evidence="4" id="KW-1185">Reference proteome</keyword>
<dbReference type="Proteomes" id="UP000244722">
    <property type="component" value="Unassembled WGS sequence"/>
</dbReference>
<feature type="transmembrane region" description="Helical" evidence="1">
    <location>
        <begin position="86"/>
        <end position="114"/>
    </location>
</feature>
<keyword evidence="2" id="KW-0732">Signal</keyword>
<sequence>MGSCHRAVLSPWLSRLTLESLLSYSACQCTFTRGGPAEGLCRYVDHPQISLDRELIPPHRRINIGATIPSAALHSLYFPPLRTCHFWVFFLPFPFLLSHFGVGETALVGWFLVLRFTGVVYDLRYHVAFDGMIR</sequence>
<dbReference type="EMBL" id="NESQ01000209">
    <property type="protein sequence ID" value="PUU75928.1"/>
    <property type="molecule type" value="Genomic_DNA"/>
</dbReference>
<evidence type="ECO:0000256" key="1">
    <source>
        <dbReference type="SAM" id="Phobius"/>
    </source>
</evidence>
<organism evidence="3 4">
    <name type="scientific">Tuber borchii</name>
    <name type="common">White truffle</name>
    <dbReference type="NCBI Taxonomy" id="42251"/>
    <lineage>
        <taxon>Eukaryota</taxon>
        <taxon>Fungi</taxon>
        <taxon>Dikarya</taxon>
        <taxon>Ascomycota</taxon>
        <taxon>Pezizomycotina</taxon>
        <taxon>Pezizomycetes</taxon>
        <taxon>Pezizales</taxon>
        <taxon>Tuberaceae</taxon>
        <taxon>Tuber</taxon>
    </lineage>
</organism>
<name>A0A2T6ZKB2_TUBBO</name>
<evidence type="ECO:0008006" key="5">
    <source>
        <dbReference type="Google" id="ProtNLM"/>
    </source>
</evidence>
<evidence type="ECO:0000313" key="4">
    <source>
        <dbReference type="Proteomes" id="UP000244722"/>
    </source>
</evidence>
<evidence type="ECO:0000313" key="3">
    <source>
        <dbReference type="EMBL" id="PUU75928.1"/>
    </source>
</evidence>
<keyword evidence="1" id="KW-0472">Membrane</keyword>
<feature type="signal peptide" evidence="2">
    <location>
        <begin position="1"/>
        <end position="27"/>
    </location>
</feature>
<gene>
    <name evidence="3" type="ORF">B9Z19DRAFT_1089354</name>
</gene>
<keyword evidence="1" id="KW-1133">Transmembrane helix</keyword>
<feature type="chain" id="PRO_5015470290" description="Secreted protein" evidence="2">
    <location>
        <begin position="28"/>
        <end position="134"/>
    </location>
</feature>
<dbReference type="AlphaFoldDB" id="A0A2T6ZKB2"/>
<protein>
    <recommendedName>
        <fullName evidence="5">Secreted protein</fullName>
    </recommendedName>
</protein>